<proteinExistence type="predicted"/>
<evidence type="ECO:0000313" key="2">
    <source>
        <dbReference type="EMBL" id="MBP1925128.1"/>
    </source>
</evidence>
<feature type="chain" id="PRO_5045127920" evidence="1">
    <location>
        <begin position="27"/>
        <end position="419"/>
    </location>
</feature>
<name>A0ABS4GBR7_9FIRM</name>
<dbReference type="RefSeq" id="WP_209510873.1">
    <property type="nucleotide sequence ID" value="NZ_JAGGKS010000002.1"/>
</dbReference>
<keyword evidence="2" id="KW-0449">Lipoprotein</keyword>
<keyword evidence="3" id="KW-1185">Reference proteome</keyword>
<protein>
    <submittedName>
        <fullName evidence="2">Outer membrane lipoprotein-sorting protein</fullName>
    </submittedName>
</protein>
<organism evidence="2 3">
    <name type="scientific">Sedimentibacter acidaminivorans</name>
    <dbReference type="NCBI Taxonomy" id="913099"/>
    <lineage>
        <taxon>Bacteria</taxon>
        <taxon>Bacillati</taxon>
        <taxon>Bacillota</taxon>
        <taxon>Tissierellia</taxon>
        <taxon>Sedimentibacter</taxon>
    </lineage>
</organism>
<keyword evidence="1" id="KW-0732">Signal</keyword>
<evidence type="ECO:0000313" key="3">
    <source>
        <dbReference type="Proteomes" id="UP001519342"/>
    </source>
</evidence>
<sequence>MKFSKKTATLCAFALGVTLLAASAFADTMLGSGFQSLKDSIKTTMSKLTNDVDNFSANIIVSTKIDGQVISESTNDLKFDVTNKAKETREKIVKKGEITEFYKYDNENQIIYKNFEDDSYNVYEKRKYNNDNNKIVENPFEEEQAKDAEKILDAFVGSLQDVIEIEESGGKKMYTGNLSETQIPPLANAIASFVFKYSILDERNADRLDIPYPKSNIYLLNASGKAIEDEEGIVESGIFTASISAQDSKGIEHIYSLDFSVDIKDINNTVVVAPNLDGQKVTYNKEGYEFDNKYIGKYKNDIVKREGNSFVKVGERFIEIISIEDGNVKGKYYEVYNEGYDADNVRSFDFYSNYDESIHFTIIHYTNDKSENKTGIIHRTGTQNINVSFNAIIDEENGGYSYSNDDEEGFDNTFIRIFE</sequence>
<feature type="signal peptide" evidence="1">
    <location>
        <begin position="1"/>
        <end position="26"/>
    </location>
</feature>
<accession>A0ABS4GBR7</accession>
<comment type="caution">
    <text evidence="2">The sequence shown here is derived from an EMBL/GenBank/DDBJ whole genome shotgun (WGS) entry which is preliminary data.</text>
</comment>
<dbReference type="EMBL" id="JAGGKS010000002">
    <property type="protein sequence ID" value="MBP1925128.1"/>
    <property type="molecule type" value="Genomic_DNA"/>
</dbReference>
<reference evidence="2 3" key="1">
    <citation type="submission" date="2021-03" db="EMBL/GenBank/DDBJ databases">
        <title>Genomic Encyclopedia of Type Strains, Phase IV (KMG-IV): sequencing the most valuable type-strain genomes for metagenomic binning, comparative biology and taxonomic classification.</title>
        <authorList>
            <person name="Goeker M."/>
        </authorList>
    </citation>
    <scope>NUCLEOTIDE SEQUENCE [LARGE SCALE GENOMIC DNA]</scope>
    <source>
        <strain evidence="2 3">DSM 24004</strain>
    </source>
</reference>
<dbReference type="Proteomes" id="UP001519342">
    <property type="component" value="Unassembled WGS sequence"/>
</dbReference>
<evidence type="ECO:0000256" key="1">
    <source>
        <dbReference type="SAM" id="SignalP"/>
    </source>
</evidence>
<gene>
    <name evidence="2" type="ORF">J2Z76_000985</name>
</gene>